<evidence type="ECO:0000256" key="1">
    <source>
        <dbReference type="ARBA" id="ARBA00007708"/>
    </source>
</evidence>
<evidence type="ECO:0000256" key="3">
    <source>
        <dbReference type="ARBA" id="ARBA00022927"/>
    </source>
</evidence>
<dbReference type="Pfam" id="PF03127">
    <property type="entry name" value="GAT"/>
    <property type="match status" value="1"/>
</dbReference>
<evidence type="ECO:0000256" key="2">
    <source>
        <dbReference type="ARBA" id="ARBA00022448"/>
    </source>
</evidence>
<dbReference type="PIRSF" id="PIRSF036948">
    <property type="entry name" value="TOM1"/>
    <property type="match status" value="1"/>
</dbReference>
<dbReference type="FunFam" id="1.25.40.90:FF:000003">
    <property type="entry name" value="TOM1-like protein 2 isoform X1"/>
    <property type="match status" value="1"/>
</dbReference>
<dbReference type="PROSITE" id="PS50909">
    <property type="entry name" value="GAT"/>
    <property type="match status" value="1"/>
</dbReference>
<evidence type="ECO:0000313" key="9">
    <source>
        <dbReference type="Proteomes" id="UP000694558"/>
    </source>
</evidence>
<dbReference type="InterPro" id="IPR004152">
    <property type="entry name" value="GAT_dom"/>
</dbReference>
<feature type="compositionally biased region" description="Basic and acidic residues" evidence="5">
    <location>
        <begin position="447"/>
        <end position="456"/>
    </location>
</feature>
<dbReference type="InterPro" id="IPR014645">
    <property type="entry name" value="TOM1"/>
</dbReference>
<dbReference type="Pfam" id="PF00790">
    <property type="entry name" value="VHS"/>
    <property type="match status" value="1"/>
</dbReference>
<dbReference type="Proteomes" id="UP000694558">
    <property type="component" value="Chromosome 18"/>
</dbReference>
<dbReference type="InterPro" id="IPR038425">
    <property type="entry name" value="GAT_sf"/>
</dbReference>
<feature type="domain" description="VHS" evidence="6">
    <location>
        <begin position="20"/>
        <end position="146"/>
    </location>
</feature>
<dbReference type="PANTHER" id="PTHR13856">
    <property type="entry name" value="VHS DOMAIN CONTAINING PROTEIN FAMILY"/>
    <property type="match status" value="1"/>
</dbReference>
<evidence type="ECO:0000259" key="7">
    <source>
        <dbReference type="PROSITE" id="PS50909"/>
    </source>
</evidence>
<evidence type="ECO:0000313" key="8">
    <source>
        <dbReference type="Ensembl" id="ENSSMAP00000036892.1"/>
    </source>
</evidence>
<dbReference type="GO" id="GO:0005768">
    <property type="term" value="C:endosome"/>
    <property type="evidence" value="ECO:0007669"/>
    <property type="project" value="TreeGrafter"/>
</dbReference>
<dbReference type="GO" id="GO:0007165">
    <property type="term" value="P:signal transduction"/>
    <property type="evidence" value="ECO:0007669"/>
    <property type="project" value="TreeGrafter"/>
</dbReference>
<dbReference type="GO" id="GO:0035091">
    <property type="term" value="F:phosphatidylinositol binding"/>
    <property type="evidence" value="ECO:0007669"/>
    <property type="project" value="InterPro"/>
</dbReference>
<dbReference type="GO" id="GO:0015031">
    <property type="term" value="P:protein transport"/>
    <property type="evidence" value="ECO:0007669"/>
    <property type="project" value="UniProtKB-UniRule"/>
</dbReference>
<dbReference type="PANTHER" id="PTHR13856:SF31">
    <property type="entry name" value="TOM1-LIKE PROTEIN 2"/>
    <property type="match status" value="1"/>
</dbReference>
<dbReference type="SUPFAM" id="SSF48464">
    <property type="entry name" value="ENTH/VHS domain"/>
    <property type="match status" value="1"/>
</dbReference>
<dbReference type="GO" id="GO:0043130">
    <property type="term" value="F:ubiquitin binding"/>
    <property type="evidence" value="ECO:0007669"/>
    <property type="project" value="InterPro"/>
</dbReference>
<feature type="domain" description="GAT" evidence="7">
    <location>
        <begin position="187"/>
        <end position="275"/>
    </location>
</feature>
<evidence type="ECO:0000256" key="5">
    <source>
        <dbReference type="SAM" id="MobiDB-lite"/>
    </source>
</evidence>
<dbReference type="Ensembl" id="ENSSMAT00000041612.1">
    <property type="protein sequence ID" value="ENSSMAP00000036892.1"/>
    <property type="gene ID" value="ENSSMAG00000009102.2"/>
</dbReference>
<proteinExistence type="inferred from homology"/>
<dbReference type="InterPro" id="IPR002014">
    <property type="entry name" value="VHS_dom"/>
</dbReference>
<dbReference type="GeneTree" id="ENSGT00940000156940"/>
<reference evidence="8" key="2">
    <citation type="submission" date="2025-08" db="UniProtKB">
        <authorList>
            <consortium name="Ensembl"/>
        </authorList>
    </citation>
    <scope>IDENTIFICATION</scope>
</reference>
<dbReference type="SUPFAM" id="SSF89009">
    <property type="entry name" value="GAT-like domain"/>
    <property type="match status" value="1"/>
</dbReference>
<dbReference type="SMART" id="SM00288">
    <property type="entry name" value="VHS"/>
    <property type="match status" value="1"/>
</dbReference>
<dbReference type="PROSITE" id="PS50179">
    <property type="entry name" value="VHS"/>
    <property type="match status" value="1"/>
</dbReference>
<organism evidence="8 9">
    <name type="scientific">Scophthalmus maximus</name>
    <name type="common">Turbot</name>
    <name type="synonym">Psetta maxima</name>
    <dbReference type="NCBI Taxonomy" id="52904"/>
    <lineage>
        <taxon>Eukaryota</taxon>
        <taxon>Metazoa</taxon>
        <taxon>Chordata</taxon>
        <taxon>Craniata</taxon>
        <taxon>Vertebrata</taxon>
        <taxon>Euteleostomi</taxon>
        <taxon>Actinopterygii</taxon>
        <taxon>Neopterygii</taxon>
        <taxon>Teleostei</taxon>
        <taxon>Neoteleostei</taxon>
        <taxon>Acanthomorphata</taxon>
        <taxon>Carangaria</taxon>
        <taxon>Pleuronectiformes</taxon>
        <taxon>Pleuronectoidei</taxon>
        <taxon>Scophthalmidae</taxon>
        <taxon>Scophthalmus</taxon>
    </lineage>
</organism>
<evidence type="ECO:0000259" key="6">
    <source>
        <dbReference type="PROSITE" id="PS50179"/>
    </source>
</evidence>
<dbReference type="FunFam" id="1.20.58.160:FF:000001">
    <property type="entry name" value="TOM1-like protein 2 isoform X1"/>
    <property type="match status" value="1"/>
</dbReference>
<dbReference type="Gene3D" id="1.25.40.90">
    <property type="match status" value="1"/>
</dbReference>
<evidence type="ECO:0000256" key="4">
    <source>
        <dbReference type="PIRNR" id="PIRNR036948"/>
    </source>
</evidence>
<reference evidence="8" key="1">
    <citation type="submission" date="2023-05" db="EMBL/GenBank/DDBJ databases">
        <title>High-quality long-read genome of Scophthalmus maximus.</title>
        <authorList>
            <person name="Lien S."/>
            <person name="Martinez P."/>
        </authorList>
    </citation>
    <scope>NUCLEOTIDE SEQUENCE [LARGE SCALE GENOMIC DNA]</scope>
</reference>
<comment type="similarity">
    <text evidence="1 4">Belongs to the TOM1 family.</text>
</comment>
<dbReference type="AlphaFoldDB" id="A0A8D3BPD4"/>
<dbReference type="GO" id="GO:0030276">
    <property type="term" value="F:clathrin binding"/>
    <property type="evidence" value="ECO:0007669"/>
    <property type="project" value="TreeGrafter"/>
</dbReference>
<protein>
    <submittedName>
        <fullName evidence="8">Target of myb1 like 2 membrane trafficking protein</fullName>
    </submittedName>
</protein>
<feature type="region of interest" description="Disordered" evidence="5">
    <location>
        <begin position="419"/>
        <end position="456"/>
    </location>
</feature>
<keyword evidence="3 4" id="KW-0653">Protein transport</keyword>
<name>A0A8D3BPD4_SCOMX</name>
<accession>A0A8D3BPD4</accession>
<gene>
    <name evidence="8" type="primary">TOM1L2</name>
</gene>
<dbReference type="GO" id="GO:0016020">
    <property type="term" value="C:membrane"/>
    <property type="evidence" value="ECO:0007669"/>
    <property type="project" value="TreeGrafter"/>
</dbReference>
<dbReference type="Gene3D" id="1.20.58.160">
    <property type="match status" value="1"/>
</dbReference>
<keyword evidence="2 4" id="KW-0813">Transport</keyword>
<dbReference type="InterPro" id="IPR008942">
    <property type="entry name" value="ENTH_VHS"/>
</dbReference>
<sequence>MEFLLGNPYSTPVGHCIERATDGSLQSEDWTLNMEICDLINETEDGPKDAIRAVKKRLNGNRNYREVMFALTVLETCVKNCGHRFHALVTSRDFVDGVLVKIISPKNNPPTIVQDKAWADAFRSSPDLTGVVQIYEELKRKGIEFPMSDLETLSPIHTPLPAASAPEGDSTLHKYSATPQYIYLRVVQICQLRSELDVVRGNTKVMSEMLTEMVPGQEDASDYELLQELNRTCRAMQQRIVELISCVSSEAVTEELLHVNDDLNNIFLRYDRYERFRSGRSSAQSVNNGVLSEATEDNLIDLGPGSPAVVSNMPRRPASPATLASHLAGLDVGADSVSSTLSSLSSCKPPPPQDDFDVFAQTRKGAEGVTSEGRHPSPFPQFPEMFTTFPLIFSPSFHFYPFGPILPEFDKFLEERAKAAETVPSLPSPPSGDPGAAQGTPSRKKPDRPEDALFAM</sequence>